<evidence type="ECO:0008006" key="6">
    <source>
        <dbReference type="Google" id="ProtNLM"/>
    </source>
</evidence>
<feature type="repeat" description="PPR" evidence="3">
    <location>
        <begin position="44"/>
        <end position="78"/>
    </location>
</feature>
<dbReference type="AlphaFoldDB" id="A0A6A6K6Q5"/>
<reference evidence="4 5" key="1">
    <citation type="journal article" date="2020" name="Mol. Plant">
        <title>The Chromosome-Based Rubber Tree Genome Provides New Insights into Spurge Genome Evolution and Rubber Biosynthesis.</title>
        <authorList>
            <person name="Liu J."/>
            <person name="Shi C."/>
            <person name="Shi C.C."/>
            <person name="Li W."/>
            <person name="Zhang Q.J."/>
            <person name="Zhang Y."/>
            <person name="Li K."/>
            <person name="Lu H.F."/>
            <person name="Shi C."/>
            <person name="Zhu S.T."/>
            <person name="Xiao Z.Y."/>
            <person name="Nan H."/>
            <person name="Yue Y."/>
            <person name="Zhu X.G."/>
            <person name="Wu Y."/>
            <person name="Hong X.N."/>
            <person name="Fan G.Y."/>
            <person name="Tong Y."/>
            <person name="Zhang D."/>
            <person name="Mao C.L."/>
            <person name="Liu Y.L."/>
            <person name="Hao S.J."/>
            <person name="Liu W.Q."/>
            <person name="Lv M.Q."/>
            <person name="Zhang H.B."/>
            <person name="Liu Y."/>
            <person name="Hu-Tang G.R."/>
            <person name="Wang J.P."/>
            <person name="Wang J.H."/>
            <person name="Sun Y.H."/>
            <person name="Ni S.B."/>
            <person name="Chen W.B."/>
            <person name="Zhang X.C."/>
            <person name="Jiao Y.N."/>
            <person name="Eichler E.E."/>
            <person name="Li G.H."/>
            <person name="Liu X."/>
            <person name="Gao L.Z."/>
        </authorList>
    </citation>
    <scope>NUCLEOTIDE SEQUENCE [LARGE SCALE GENOMIC DNA]</scope>
    <source>
        <strain evidence="5">cv. GT1</strain>
        <tissue evidence="4">Leaf</tissue>
    </source>
</reference>
<comment type="caution">
    <text evidence="4">The sequence shown here is derived from an EMBL/GenBank/DDBJ whole genome shotgun (WGS) entry which is preliminary data.</text>
</comment>
<proteinExistence type="inferred from homology"/>
<accession>A0A6A6K6Q5</accession>
<dbReference type="GO" id="GO:0003729">
    <property type="term" value="F:mRNA binding"/>
    <property type="evidence" value="ECO:0007669"/>
    <property type="project" value="TreeGrafter"/>
</dbReference>
<dbReference type="Pfam" id="PF01535">
    <property type="entry name" value="PPR"/>
    <property type="match status" value="2"/>
</dbReference>
<feature type="repeat" description="PPR" evidence="3">
    <location>
        <begin position="9"/>
        <end position="43"/>
    </location>
</feature>
<dbReference type="Pfam" id="PF13041">
    <property type="entry name" value="PPR_2"/>
    <property type="match status" value="2"/>
</dbReference>
<dbReference type="EMBL" id="JAAGAX010000020">
    <property type="protein sequence ID" value="KAF2283099.1"/>
    <property type="molecule type" value="Genomic_DNA"/>
</dbReference>
<sequence length="199" mass="22591">MVERGCKPNVVTYTTIIDVLCKDELDSEALDIFSQMRNKGISPNVVTYRCLIRGLCNLGKINQALALLNEKVGQNISPDAYIFNILINIFSRKEWFQRHKDVLKALQLIDEMVDKDVPINKGFCQKGLPDEAYKVFRGIEEGGCLLDAYCYNVIIQGSLRHKDVPKALQLIDEMVDKGFFADATTTDLIYIYRAITISF</sequence>
<dbReference type="NCBIfam" id="TIGR00756">
    <property type="entry name" value="PPR"/>
    <property type="match status" value="4"/>
</dbReference>
<gene>
    <name evidence="4" type="ORF">GH714_043422</name>
</gene>
<keyword evidence="2" id="KW-0677">Repeat</keyword>
<dbReference type="Gene3D" id="1.25.40.10">
    <property type="entry name" value="Tetratricopeptide repeat domain"/>
    <property type="match status" value="2"/>
</dbReference>
<evidence type="ECO:0000313" key="5">
    <source>
        <dbReference type="Proteomes" id="UP000467840"/>
    </source>
</evidence>
<evidence type="ECO:0000313" key="4">
    <source>
        <dbReference type="EMBL" id="KAF2283099.1"/>
    </source>
</evidence>
<evidence type="ECO:0000256" key="3">
    <source>
        <dbReference type="PROSITE-ProRule" id="PRU00708"/>
    </source>
</evidence>
<dbReference type="InterPro" id="IPR011990">
    <property type="entry name" value="TPR-like_helical_dom_sf"/>
</dbReference>
<dbReference type="InterPro" id="IPR051240">
    <property type="entry name" value="Mito_RNA-Proc/Resp"/>
</dbReference>
<organism evidence="4 5">
    <name type="scientific">Hevea brasiliensis</name>
    <name type="common">Para rubber tree</name>
    <name type="synonym">Siphonia brasiliensis</name>
    <dbReference type="NCBI Taxonomy" id="3981"/>
    <lineage>
        <taxon>Eukaryota</taxon>
        <taxon>Viridiplantae</taxon>
        <taxon>Streptophyta</taxon>
        <taxon>Embryophyta</taxon>
        <taxon>Tracheophyta</taxon>
        <taxon>Spermatophyta</taxon>
        <taxon>Magnoliopsida</taxon>
        <taxon>eudicotyledons</taxon>
        <taxon>Gunneridae</taxon>
        <taxon>Pentapetalae</taxon>
        <taxon>rosids</taxon>
        <taxon>fabids</taxon>
        <taxon>Malpighiales</taxon>
        <taxon>Euphorbiaceae</taxon>
        <taxon>Crotonoideae</taxon>
        <taxon>Micrandreae</taxon>
        <taxon>Hevea</taxon>
    </lineage>
</organism>
<dbReference type="InterPro" id="IPR002885">
    <property type="entry name" value="PPR_rpt"/>
</dbReference>
<feature type="repeat" description="PPR" evidence="3">
    <location>
        <begin position="147"/>
        <end position="181"/>
    </location>
</feature>
<dbReference type="Proteomes" id="UP000467840">
    <property type="component" value="Unassembled WGS sequence"/>
</dbReference>
<evidence type="ECO:0000256" key="1">
    <source>
        <dbReference type="ARBA" id="ARBA00007626"/>
    </source>
</evidence>
<protein>
    <recommendedName>
        <fullName evidence="6">Pentacotripeptide-repeat region of PRORP domain-containing protein</fullName>
    </recommendedName>
</protein>
<dbReference type="PANTHER" id="PTHR47933:SF11">
    <property type="entry name" value="PENTATRICOPEPTIDE REPEAT-CONTAINING PROTEIN 2"/>
    <property type="match status" value="1"/>
</dbReference>
<dbReference type="PANTHER" id="PTHR47933">
    <property type="entry name" value="PENTATRICOPEPTIDE REPEAT-CONTAINING PROTEIN 1, MITOCHONDRIAL"/>
    <property type="match status" value="1"/>
</dbReference>
<dbReference type="PROSITE" id="PS51375">
    <property type="entry name" value="PPR"/>
    <property type="match status" value="3"/>
</dbReference>
<keyword evidence="5" id="KW-1185">Reference proteome</keyword>
<comment type="similarity">
    <text evidence="1">Belongs to the PPR family. P subfamily.</text>
</comment>
<name>A0A6A6K6Q5_HEVBR</name>
<evidence type="ECO:0000256" key="2">
    <source>
        <dbReference type="ARBA" id="ARBA00022737"/>
    </source>
</evidence>